<evidence type="ECO:0000313" key="2">
    <source>
        <dbReference type="EMBL" id="MBB5890437.1"/>
    </source>
</evidence>
<reference evidence="2 3" key="1">
    <citation type="submission" date="2020-08" db="EMBL/GenBank/DDBJ databases">
        <title>Sequencing the genomes of 1000 actinobacteria strains.</title>
        <authorList>
            <person name="Klenk H.-P."/>
        </authorList>
    </citation>
    <scope>NUCLEOTIDE SEQUENCE [LARGE SCALE GENOMIC DNA]</scope>
    <source>
        <strain evidence="2 3">DSM 43851</strain>
    </source>
</reference>
<gene>
    <name evidence="2" type="ORF">BJ998_001633</name>
</gene>
<accession>A0A7W9NEK8</accession>
<keyword evidence="3" id="KW-1185">Reference proteome</keyword>
<evidence type="ECO:0000256" key="1">
    <source>
        <dbReference type="SAM" id="Phobius"/>
    </source>
</evidence>
<feature type="transmembrane region" description="Helical" evidence="1">
    <location>
        <begin position="18"/>
        <end position="43"/>
    </location>
</feature>
<feature type="transmembrane region" description="Helical" evidence="1">
    <location>
        <begin position="63"/>
        <end position="81"/>
    </location>
</feature>
<dbReference type="RefSeq" id="WP_184859900.1">
    <property type="nucleotide sequence ID" value="NZ_BAAAWY010000051.1"/>
</dbReference>
<name>A0A7W9NEK8_9PSEU</name>
<sequence length="144" mass="15461">MATELPTSTPGRVRPVRLLAALVLSLAVITASNAGLSVIGIAVFSAPDDFCAFLPRNSVPMTLEWVALATVGWGLLSHYTARAKWWFYQGTRVFVVVSWVAGLFALATWRSVLGVVTLDLMVLIGATVTYLALTKIAPIDRVTA</sequence>
<protein>
    <submittedName>
        <fullName evidence="2">Uncharacterized protein</fullName>
    </submittedName>
</protein>
<dbReference type="Proteomes" id="UP000585638">
    <property type="component" value="Unassembled WGS sequence"/>
</dbReference>
<keyword evidence="1" id="KW-1133">Transmembrane helix</keyword>
<keyword evidence="1" id="KW-0472">Membrane</keyword>
<feature type="transmembrane region" description="Helical" evidence="1">
    <location>
        <begin position="93"/>
        <end position="109"/>
    </location>
</feature>
<dbReference type="AlphaFoldDB" id="A0A7W9NEK8"/>
<feature type="transmembrane region" description="Helical" evidence="1">
    <location>
        <begin position="115"/>
        <end position="133"/>
    </location>
</feature>
<proteinExistence type="predicted"/>
<keyword evidence="1" id="KW-0812">Transmembrane</keyword>
<evidence type="ECO:0000313" key="3">
    <source>
        <dbReference type="Proteomes" id="UP000585638"/>
    </source>
</evidence>
<comment type="caution">
    <text evidence="2">The sequence shown here is derived from an EMBL/GenBank/DDBJ whole genome shotgun (WGS) entry which is preliminary data.</text>
</comment>
<dbReference type="EMBL" id="JACHIR010000001">
    <property type="protein sequence ID" value="MBB5890437.1"/>
    <property type="molecule type" value="Genomic_DNA"/>
</dbReference>
<organism evidence="2 3">
    <name type="scientific">Kutzneria kofuensis</name>
    <dbReference type="NCBI Taxonomy" id="103725"/>
    <lineage>
        <taxon>Bacteria</taxon>
        <taxon>Bacillati</taxon>
        <taxon>Actinomycetota</taxon>
        <taxon>Actinomycetes</taxon>
        <taxon>Pseudonocardiales</taxon>
        <taxon>Pseudonocardiaceae</taxon>
        <taxon>Kutzneria</taxon>
    </lineage>
</organism>